<dbReference type="InterPro" id="IPR054468">
    <property type="entry name" value="NrSPol-like_HBD"/>
</dbReference>
<accession>A0A612SM15</accession>
<sequence>MDWFYCQHGICAIDLDDCVNESRELNEIAQNVIADFPNAYIEKSPSGRGLHIYFKASNFNYDTNIYYINNCKLGIEVYIAGVTKRFLTLTGDVFQNGNLEEMKDTLPPFLEVFMKLPSIVRQNDIEETVPYLSDESVIEKANKSVNGEKFRKLWNGDIPSYESRSEADLALASIIAFWCGRDIEQMDRLFRESGLMRNK</sequence>
<dbReference type="EMBL" id="AAKVIX010000001">
    <property type="protein sequence ID" value="ECW1068434.1"/>
    <property type="molecule type" value="Genomic_DNA"/>
</dbReference>
<reference evidence="2" key="1">
    <citation type="submission" date="2019-09" db="EMBL/GenBank/DDBJ databases">
        <authorList>
            <consortium name="PulseNet: The National Subtyping Network for Foodborne Disease Surveillance"/>
            <person name="Tarr C.L."/>
            <person name="Trees E."/>
            <person name="Katz L.S."/>
            <person name="Carleton-Romer H.A."/>
            <person name="Stroika S."/>
            <person name="Kucerova Z."/>
            <person name="Roache K.F."/>
            <person name="Sabol A.L."/>
            <person name="Besser J."/>
            <person name="Gerner-Smidt P."/>
        </authorList>
    </citation>
    <scope>NUCLEOTIDE SEQUENCE</scope>
    <source>
        <strain evidence="2">PNUSAL005726</strain>
    </source>
</reference>
<dbReference type="RefSeq" id="WP_141009208.1">
    <property type="nucleotide sequence ID" value="NZ_JAIQYS010000004.1"/>
</dbReference>
<name>A0A612SM15_LISMN</name>
<comment type="caution">
    <text evidence="2">The sequence shown here is derived from an EMBL/GenBank/DDBJ whole genome shotgun (WGS) entry which is preliminary data.</text>
</comment>
<gene>
    <name evidence="2" type="ORF">F3Q70_06855</name>
</gene>
<evidence type="ECO:0000259" key="1">
    <source>
        <dbReference type="Pfam" id="PF22763"/>
    </source>
</evidence>
<organism evidence="2">
    <name type="scientific">Listeria monocytogenes</name>
    <dbReference type="NCBI Taxonomy" id="1639"/>
    <lineage>
        <taxon>Bacteria</taxon>
        <taxon>Bacillati</taxon>
        <taxon>Bacillota</taxon>
        <taxon>Bacilli</taxon>
        <taxon>Bacillales</taxon>
        <taxon>Listeriaceae</taxon>
        <taxon>Listeria</taxon>
    </lineage>
</organism>
<feature type="domain" description="NrS-1 polymerase-like HBD" evidence="1">
    <location>
        <begin position="164"/>
        <end position="199"/>
    </location>
</feature>
<evidence type="ECO:0000313" key="2">
    <source>
        <dbReference type="EMBL" id="ECW1068434.1"/>
    </source>
</evidence>
<dbReference type="Pfam" id="PF22763">
    <property type="entry name" value="NrS1-1_pol-like_HBD"/>
    <property type="match status" value="1"/>
</dbReference>
<dbReference type="AlphaFoldDB" id="A0A612SM15"/>
<proteinExistence type="predicted"/>
<protein>
    <recommendedName>
        <fullName evidence="1">NrS-1 polymerase-like HBD domain-containing protein</fullName>
    </recommendedName>
</protein>